<proteinExistence type="inferred from homology"/>
<dbReference type="GeneID" id="6500969"/>
<dbReference type="InterPro" id="IPR001320">
    <property type="entry name" value="Iontro_rcpt_C"/>
</dbReference>
<dbReference type="PhylomeDB" id="B3LXX5"/>
<keyword evidence="6 9" id="KW-0472">Membrane</keyword>
<dbReference type="GO" id="GO:0015276">
    <property type="term" value="F:ligand-gated monoatomic ion channel activity"/>
    <property type="evidence" value="ECO:0007669"/>
    <property type="project" value="InterPro"/>
</dbReference>
<keyword evidence="7" id="KW-0675">Receptor</keyword>
<keyword evidence="4 9" id="KW-0812">Transmembrane</keyword>
<dbReference type="GO" id="GO:0050907">
    <property type="term" value="P:detection of chemical stimulus involved in sensory perception"/>
    <property type="evidence" value="ECO:0007669"/>
    <property type="project" value="UniProtKB-ARBA"/>
</dbReference>
<organism evidence="12 13">
    <name type="scientific">Drosophila ananassae</name>
    <name type="common">Fruit fly</name>
    <dbReference type="NCBI Taxonomy" id="7217"/>
    <lineage>
        <taxon>Eukaryota</taxon>
        <taxon>Metazoa</taxon>
        <taxon>Ecdysozoa</taxon>
        <taxon>Arthropoda</taxon>
        <taxon>Hexapoda</taxon>
        <taxon>Insecta</taxon>
        <taxon>Pterygota</taxon>
        <taxon>Neoptera</taxon>
        <taxon>Endopterygota</taxon>
        <taxon>Diptera</taxon>
        <taxon>Brachycera</taxon>
        <taxon>Muscomorpha</taxon>
        <taxon>Ephydroidea</taxon>
        <taxon>Drosophilidae</taxon>
        <taxon>Drosophila</taxon>
        <taxon>Sophophora</taxon>
    </lineage>
</organism>
<dbReference type="AlphaFoldDB" id="B3LXX5"/>
<feature type="signal peptide" evidence="10">
    <location>
        <begin position="1"/>
        <end position="21"/>
    </location>
</feature>
<accession>B3LXX5</accession>
<dbReference type="OMA" id="SDICFLE"/>
<evidence type="ECO:0000256" key="7">
    <source>
        <dbReference type="ARBA" id="ARBA00023170"/>
    </source>
</evidence>
<evidence type="ECO:0000256" key="8">
    <source>
        <dbReference type="ARBA" id="ARBA00023180"/>
    </source>
</evidence>
<dbReference type="Proteomes" id="UP000007801">
    <property type="component" value="Unassembled WGS sequence"/>
</dbReference>
<dbReference type="STRING" id="7217.B3LXX5"/>
<dbReference type="PANTHER" id="PTHR42643:SF31">
    <property type="entry name" value="IONOTROPIC RECEPTOR 68B-RELATED"/>
    <property type="match status" value="1"/>
</dbReference>
<feature type="transmembrane region" description="Helical" evidence="9">
    <location>
        <begin position="496"/>
        <end position="516"/>
    </location>
</feature>
<name>B3LXX5_DROAN</name>
<gene>
    <name evidence="12" type="primary">Dana\GF18191</name>
    <name evidence="12" type="synonym">dana_GLEANR_19450</name>
    <name evidence="12" type="ORF">GF18191</name>
</gene>
<keyword evidence="8" id="KW-0325">Glycoprotein</keyword>
<dbReference type="InterPro" id="IPR052192">
    <property type="entry name" value="Insect_Ionotropic_Sensory_Rcpt"/>
</dbReference>
<dbReference type="OrthoDB" id="6353409at2759"/>
<feature type="transmembrane region" description="Helical" evidence="9">
    <location>
        <begin position="573"/>
        <end position="593"/>
    </location>
</feature>
<evidence type="ECO:0000256" key="9">
    <source>
        <dbReference type="SAM" id="Phobius"/>
    </source>
</evidence>
<keyword evidence="3" id="KW-1003">Cell membrane</keyword>
<dbReference type="HOGENOM" id="CLU_031911_0_0_1"/>
<dbReference type="SUPFAM" id="SSF53850">
    <property type="entry name" value="Periplasmic binding protein-like II"/>
    <property type="match status" value="1"/>
</dbReference>
<dbReference type="GO" id="GO:0005886">
    <property type="term" value="C:plasma membrane"/>
    <property type="evidence" value="ECO:0007669"/>
    <property type="project" value="UniProtKB-SubCell"/>
</dbReference>
<evidence type="ECO:0000256" key="4">
    <source>
        <dbReference type="ARBA" id="ARBA00022692"/>
    </source>
</evidence>
<dbReference type="CTD" id="41052"/>
<evidence type="ECO:0000259" key="11">
    <source>
        <dbReference type="Pfam" id="PF00060"/>
    </source>
</evidence>
<evidence type="ECO:0000256" key="2">
    <source>
        <dbReference type="ARBA" id="ARBA00008685"/>
    </source>
</evidence>
<evidence type="ECO:0000256" key="1">
    <source>
        <dbReference type="ARBA" id="ARBA00004651"/>
    </source>
</evidence>
<dbReference type="EMBL" id="CH902617">
    <property type="protein sequence ID" value="EDV42831.1"/>
    <property type="molecule type" value="Genomic_DNA"/>
</dbReference>
<evidence type="ECO:0000256" key="10">
    <source>
        <dbReference type="SAM" id="SignalP"/>
    </source>
</evidence>
<protein>
    <recommendedName>
        <fullName evidence="11">Ionotropic glutamate receptor C-terminal domain-containing protein</fullName>
    </recommendedName>
</protein>
<feature type="domain" description="Ionotropic glutamate receptor C-terminal" evidence="11">
    <location>
        <begin position="363"/>
        <end position="585"/>
    </location>
</feature>
<evidence type="ECO:0000313" key="13">
    <source>
        <dbReference type="Proteomes" id="UP000007801"/>
    </source>
</evidence>
<dbReference type="FunCoup" id="B3LXX5">
    <property type="interactions" value="3"/>
</dbReference>
<dbReference type="InParanoid" id="B3LXX5"/>
<feature type="transmembrane region" description="Helical" evidence="9">
    <location>
        <begin position="375"/>
        <end position="394"/>
    </location>
</feature>
<keyword evidence="13" id="KW-1185">Reference proteome</keyword>
<evidence type="ECO:0000256" key="6">
    <source>
        <dbReference type="ARBA" id="ARBA00023136"/>
    </source>
</evidence>
<comment type="similarity">
    <text evidence="2">Belongs to the glutamate-gated ion channel (TC 1.A.10.1) family.</text>
</comment>
<evidence type="ECO:0000256" key="5">
    <source>
        <dbReference type="ARBA" id="ARBA00022989"/>
    </source>
</evidence>
<keyword evidence="5 9" id="KW-1133">Transmembrane helix</keyword>
<sequence length="626" mass="71999">MTALCLKQLVILLLLVLSGVASENHIRIKVKKSSHLMVKVSEILCKARIKVLFVYFENVSSHQHTGQILQEVTKCNISYISLRNELTPLEAVKDDGILMYMTMIITNISQPLELSLIHKKSAAKHLSHVFLLVRDANTVSDAWMRASFRQFWKIWLLNIVILYWREKRLHAYRYNPFTDNYLIPVEHEPDGLPTLAQLFPKTIPNMQRKPLRMCIYKDDVRAIFFKQGIILGTDGLLASYLAERLNATMMITRPHSYNNHNLSSDICFLEVAKEYVDVAMNIRFLVPDTFKKLAENTVSHMRDDLCVIVPKGKAAPTFWNIFRSFGPLVWGFILASVILGNVFCYMLQSRVGGAPMQLFAGALTMPLTNIPPNHAIRLFLIFWLYFGLLICSAFKGNLTSMMVFQPYLPDINSLSALAKSHYPILIRPRHVKHIHHFLSLGHQYEARIRELMMAVPDKEVYDMLQSNNRNYAYLEKYHIARFQVNNRIHMHLGRPLFHLMNSCLVPFHAVYIVPYGSPYLGFLNSLIRSSHEFGFERYWDRIMNSAFITSGTKVVNRRRGRSSDDPIVLKLEHFHAVFSLWLVGIGIACMVLLGELITHNWRRVVTKLLHKLSGGGMQHAKNGLGH</sequence>
<dbReference type="eggNOG" id="KOG1052">
    <property type="taxonomic scope" value="Eukaryota"/>
</dbReference>
<feature type="transmembrane region" description="Helical" evidence="9">
    <location>
        <begin position="328"/>
        <end position="348"/>
    </location>
</feature>
<dbReference type="Pfam" id="PF00060">
    <property type="entry name" value="Lig_chan"/>
    <property type="match status" value="1"/>
</dbReference>
<feature type="chain" id="PRO_5002789629" description="Ionotropic glutamate receptor C-terminal domain-containing protein" evidence="10">
    <location>
        <begin position="22"/>
        <end position="626"/>
    </location>
</feature>
<evidence type="ECO:0000313" key="12">
    <source>
        <dbReference type="EMBL" id="EDV42831.1"/>
    </source>
</evidence>
<keyword evidence="10" id="KW-0732">Signal</keyword>
<reference evidence="12 13" key="1">
    <citation type="journal article" date="2007" name="Nature">
        <title>Evolution of genes and genomes on the Drosophila phylogeny.</title>
        <authorList>
            <consortium name="Drosophila 12 Genomes Consortium"/>
            <person name="Clark A.G."/>
            <person name="Eisen M.B."/>
            <person name="Smith D.R."/>
            <person name="Bergman C.M."/>
            <person name="Oliver B."/>
            <person name="Markow T.A."/>
            <person name="Kaufman T.C."/>
            <person name="Kellis M."/>
            <person name="Gelbart W."/>
            <person name="Iyer V.N."/>
            <person name="Pollard D.A."/>
            <person name="Sackton T.B."/>
            <person name="Larracuente A.M."/>
            <person name="Singh N.D."/>
            <person name="Abad J.P."/>
            <person name="Abt D.N."/>
            <person name="Adryan B."/>
            <person name="Aguade M."/>
            <person name="Akashi H."/>
            <person name="Anderson W.W."/>
            <person name="Aquadro C.F."/>
            <person name="Ardell D.H."/>
            <person name="Arguello R."/>
            <person name="Artieri C.G."/>
            <person name="Barbash D.A."/>
            <person name="Barker D."/>
            <person name="Barsanti P."/>
            <person name="Batterham P."/>
            <person name="Batzoglou S."/>
            <person name="Begun D."/>
            <person name="Bhutkar A."/>
            <person name="Blanco E."/>
            <person name="Bosak S.A."/>
            <person name="Bradley R.K."/>
            <person name="Brand A.D."/>
            <person name="Brent M.R."/>
            <person name="Brooks A.N."/>
            <person name="Brown R.H."/>
            <person name="Butlin R.K."/>
            <person name="Caggese C."/>
            <person name="Calvi B.R."/>
            <person name="Bernardo de Carvalho A."/>
            <person name="Caspi A."/>
            <person name="Castrezana S."/>
            <person name="Celniker S.E."/>
            <person name="Chang J.L."/>
            <person name="Chapple C."/>
            <person name="Chatterji S."/>
            <person name="Chinwalla A."/>
            <person name="Civetta A."/>
            <person name="Clifton S.W."/>
            <person name="Comeron J.M."/>
            <person name="Costello J.C."/>
            <person name="Coyne J.A."/>
            <person name="Daub J."/>
            <person name="David R.G."/>
            <person name="Delcher A.L."/>
            <person name="Delehaunty K."/>
            <person name="Do C.B."/>
            <person name="Ebling H."/>
            <person name="Edwards K."/>
            <person name="Eickbush T."/>
            <person name="Evans J.D."/>
            <person name="Filipski A."/>
            <person name="Findeiss S."/>
            <person name="Freyhult E."/>
            <person name="Fulton L."/>
            <person name="Fulton R."/>
            <person name="Garcia A.C."/>
            <person name="Gardiner A."/>
            <person name="Garfield D.A."/>
            <person name="Garvin B.E."/>
            <person name="Gibson G."/>
            <person name="Gilbert D."/>
            <person name="Gnerre S."/>
            <person name="Godfrey J."/>
            <person name="Good R."/>
            <person name="Gotea V."/>
            <person name="Gravely B."/>
            <person name="Greenberg A.J."/>
            <person name="Griffiths-Jones S."/>
            <person name="Gross S."/>
            <person name="Guigo R."/>
            <person name="Gustafson E.A."/>
            <person name="Haerty W."/>
            <person name="Hahn M.W."/>
            <person name="Halligan D.L."/>
            <person name="Halpern A.L."/>
            <person name="Halter G.M."/>
            <person name="Han M.V."/>
            <person name="Heger A."/>
            <person name="Hillier L."/>
            <person name="Hinrichs A.S."/>
            <person name="Holmes I."/>
            <person name="Hoskins R.A."/>
            <person name="Hubisz M.J."/>
            <person name="Hultmark D."/>
            <person name="Huntley M.A."/>
            <person name="Jaffe D.B."/>
            <person name="Jagadeeshan S."/>
            <person name="Jeck W.R."/>
            <person name="Johnson J."/>
            <person name="Jones C.D."/>
            <person name="Jordan W.C."/>
            <person name="Karpen G.H."/>
            <person name="Kataoka E."/>
            <person name="Keightley P.D."/>
            <person name="Kheradpour P."/>
            <person name="Kirkness E.F."/>
            <person name="Koerich L.B."/>
            <person name="Kristiansen K."/>
            <person name="Kudrna D."/>
            <person name="Kulathinal R.J."/>
            <person name="Kumar S."/>
            <person name="Kwok R."/>
            <person name="Lander E."/>
            <person name="Langley C.H."/>
            <person name="Lapoint R."/>
            <person name="Lazzaro B.P."/>
            <person name="Lee S.J."/>
            <person name="Levesque L."/>
            <person name="Li R."/>
            <person name="Lin C.F."/>
            <person name="Lin M.F."/>
            <person name="Lindblad-Toh K."/>
            <person name="Llopart A."/>
            <person name="Long M."/>
            <person name="Low L."/>
            <person name="Lozovsky E."/>
            <person name="Lu J."/>
            <person name="Luo M."/>
            <person name="Machado C.A."/>
            <person name="Makalowski W."/>
            <person name="Marzo M."/>
            <person name="Matsuda M."/>
            <person name="Matzkin L."/>
            <person name="McAllister B."/>
            <person name="McBride C.S."/>
            <person name="McKernan B."/>
            <person name="McKernan K."/>
            <person name="Mendez-Lago M."/>
            <person name="Minx P."/>
            <person name="Mollenhauer M.U."/>
            <person name="Montooth K."/>
            <person name="Mount S.M."/>
            <person name="Mu X."/>
            <person name="Myers E."/>
            <person name="Negre B."/>
            <person name="Newfeld S."/>
            <person name="Nielsen R."/>
            <person name="Noor M.A."/>
            <person name="O'Grady P."/>
            <person name="Pachter L."/>
            <person name="Papaceit M."/>
            <person name="Parisi M.J."/>
            <person name="Parisi M."/>
            <person name="Parts L."/>
            <person name="Pedersen J.S."/>
            <person name="Pesole G."/>
            <person name="Phillippy A.M."/>
            <person name="Ponting C.P."/>
            <person name="Pop M."/>
            <person name="Porcelli D."/>
            <person name="Powell J.R."/>
            <person name="Prohaska S."/>
            <person name="Pruitt K."/>
            <person name="Puig M."/>
            <person name="Quesneville H."/>
            <person name="Ram K.R."/>
            <person name="Rand D."/>
            <person name="Rasmussen M.D."/>
            <person name="Reed L.K."/>
            <person name="Reenan R."/>
            <person name="Reily A."/>
            <person name="Remington K.A."/>
            <person name="Rieger T.T."/>
            <person name="Ritchie M.G."/>
            <person name="Robin C."/>
            <person name="Rogers Y.H."/>
            <person name="Rohde C."/>
            <person name="Rozas J."/>
            <person name="Rubenfield M.J."/>
            <person name="Ruiz A."/>
            <person name="Russo S."/>
            <person name="Salzberg S.L."/>
            <person name="Sanchez-Gracia A."/>
            <person name="Saranga D.J."/>
            <person name="Sato H."/>
            <person name="Schaeffer S.W."/>
            <person name="Schatz M.C."/>
            <person name="Schlenke T."/>
            <person name="Schwartz R."/>
            <person name="Segarra C."/>
            <person name="Singh R.S."/>
            <person name="Sirot L."/>
            <person name="Sirota M."/>
            <person name="Sisneros N.B."/>
            <person name="Smith C.D."/>
            <person name="Smith T.F."/>
            <person name="Spieth J."/>
            <person name="Stage D.E."/>
            <person name="Stark A."/>
            <person name="Stephan W."/>
            <person name="Strausberg R.L."/>
            <person name="Strempel S."/>
            <person name="Sturgill D."/>
            <person name="Sutton G."/>
            <person name="Sutton G.G."/>
            <person name="Tao W."/>
            <person name="Teichmann S."/>
            <person name="Tobari Y.N."/>
            <person name="Tomimura Y."/>
            <person name="Tsolas J.M."/>
            <person name="Valente V.L."/>
            <person name="Venter E."/>
            <person name="Venter J.C."/>
            <person name="Vicario S."/>
            <person name="Vieira F.G."/>
            <person name="Vilella A.J."/>
            <person name="Villasante A."/>
            <person name="Walenz B."/>
            <person name="Wang J."/>
            <person name="Wasserman M."/>
            <person name="Watts T."/>
            <person name="Wilson D."/>
            <person name="Wilson R.K."/>
            <person name="Wing R.A."/>
            <person name="Wolfner M.F."/>
            <person name="Wong A."/>
            <person name="Wong G.K."/>
            <person name="Wu C.I."/>
            <person name="Wu G."/>
            <person name="Yamamoto D."/>
            <person name="Yang H.P."/>
            <person name="Yang S.P."/>
            <person name="Yorke J.A."/>
            <person name="Yoshida K."/>
            <person name="Zdobnov E."/>
            <person name="Zhang P."/>
            <person name="Zhang Y."/>
            <person name="Zimin A.V."/>
            <person name="Baldwin J."/>
            <person name="Abdouelleil A."/>
            <person name="Abdulkadir J."/>
            <person name="Abebe A."/>
            <person name="Abera B."/>
            <person name="Abreu J."/>
            <person name="Acer S.C."/>
            <person name="Aftuck L."/>
            <person name="Alexander A."/>
            <person name="An P."/>
            <person name="Anderson E."/>
            <person name="Anderson S."/>
            <person name="Arachi H."/>
            <person name="Azer M."/>
            <person name="Bachantsang P."/>
            <person name="Barry A."/>
            <person name="Bayul T."/>
            <person name="Berlin A."/>
            <person name="Bessette D."/>
            <person name="Bloom T."/>
            <person name="Blye J."/>
            <person name="Boguslavskiy L."/>
            <person name="Bonnet C."/>
            <person name="Boukhgalter B."/>
            <person name="Bourzgui I."/>
            <person name="Brown A."/>
            <person name="Cahill P."/>
            <person name="Channer S."/>
            <person name="Cheshatsang Y."/>
            <person name="Chuda L."/>
            <person name="Citroen M."/>
            <person name="Collymore A."/>
            <person name="Cooke P."/>
            <person name="Costello M."/>
            <person name="D'Aco K."/>
            <person name="Daza R."/>
            <person name="De Haan G."/>
            <person name="DeGray S."/>
            <person name="DeMaso C."/>
            <person name="Dhargay N."/>
            <person name="Dooley K."/>
            <person name="Dooley E."/>
            <person name="Doricent M."/>
            <person name="Dorje P."/>
            <person name="Dorjee K."/>
            <person name="Dupes A."/>
            <person name="Elong R."/>
            <person name="Falk J."/>
            <person name="Farina A."/>
            <person name="Faro S."/>
            <person name="Ferguson D."/>
            <person name="Fisher S."/>
            <person name="Foley C.D."/>
            <person name="Franke A."/>
            <person name="Friedrich D."/>
            <person name="Gadbois L."/>
            <person name="Gearin G."/>
            <person name="Gearin C.R."/>
            <person name="Giannoukos G."/>
            <person name="Goode T."/>
            <person name="Graham J."/>
            <person name="Grandbois E."/>
            <person name="Grewal S."/>
            <person name="Gyaltsen K."/>
            <person name="Hafez N."/>
            <person name="Hagos B."/>
            <person name="Hall J."/>
            <person name="Henson C."/>
            <person name="Hollinger A."/>
            <person name="Honan T."/>
            <person name="Huard M.D."/>
            <person name="Hughes L."/>
            <person name="Hurhula B."/>
            <person name="Husby M.E."/>
            <person name="Kamat A."/>
            <person name="Kanga B."/>
            <person name="Kashin S."/>
            <person name="Khazanovich D."/>
            <person name="Kisner P."/>
            <person name="Lance K."/>
            <person name="Lara M."/>
            <person name="Lee W."/>
            <person name="Lennon N."/>
            <person name="Letendre F."/>
            <person name="LeVine R."/>
            <person name="Lipovsky A."/>
            <person name="Liu X."/>
            <person name="Liu J."/>
            <person name="Liu S."/>
            <person name="Lokyitsang T."/>
            <person name="Lokyitsang Y."/>
            <person name="Lubonja R."/>
            <person name="Lui A."/>
            <person name="MacDonald P."/>
            <person name="Magnisalis V."/>
            <person name="Maru K."/>
            <person name="Matthews C."/>
            <person name="McCusker W."/>
            <person name="McDonough S."/>
            <person name="Mehta T."/>
            <person name="Meldrim J."/>
            <person name="Meneus L."/>
            <person name="Mihai O."/>
            <person name="Mihalev A."/>
            <person name="Mihova T."/>
            <person name="Mittelman R."/>
            <person name="Mlenga V."/>
            <person name="Montmayeur A."/>
            <person name="Mulrain L."/>
            <person name="Navidi A."/>
            <person name="Naylor J."/>
            <person name="Negash T."/>
            <person name="Nguyen T."/>
            <person name="Nguyen N."/>
            <person name="Nicol R."/>
            <person name="Norbu C."/>
            <person name="Norbu N."/>
            <person name="Novod N."/>
            <person name="O'Neill B."/>
            <person name="Osman S."/>
            <person name="Markiewicz E."/>
            <person name="Oyono O.L."/>
            <person name="Patti C."/>
            <person name="Phunkhang P."/>
            <person name="Pierre F."/>
            <person name="Priest M."/>
            <person name="Raghuraman S."/>
            <person name="Rege F."/>
            <person name="Reyes R."/>
            <person name="Rise C."/>
            <person name="Rogov P."/>
            <person name="Ross K."/>
            <person name="Ryan E."/>
            <person name="Settipalli S."/>
            <person name="Shea T."/>
            <person name="Sherpa N."/>
            <person name="Shi L."/>
            <person name="Shih D."/>
            <person name="Sparrow T."/>
            <person name="Spaulding J."/>
            <person name="Stalker J."/>
            <person name="Stange-Thomann N."/>
            <person name="Stavropoulos S."/>
            <person name="Stone C."/>
            <person name="Strader C."/>
            <person name="Tesfaye S."/>
            <person name="Thomson T."/>
            <person name="Thoulutsang Y."/>
            <person name="Thoulutsang D."/>
            <person name="Topham K."/>
            <person name="Topping I."/>
            <person name="Tsamla T."/>
            <person name="Vassiliev H."/>
            <person name="Vo A."/>
            <person name="Wangchuk T."/>
            <person name="Wangdi T."/>
            <person name="Weiand M."/>
            <person name="Wilkinson J."/>
            <person name="Wilson A."/>
            <person name="Yadav S."/>
            <person name="Young G."/>
            <person name="Yu Q."/>
            <person name="Zembek L."/>
            <person name="Zhong D."/>
            <person name="Zimmer A."/>
            <person name="Zwirko Z."/>
            <person name="Jaffe D.B."/>
            <person name="Alvarez P."/>
            <person name="Brockman W."/>
            <person name="Butler J."/>
            <person name="Chin C."/>
            <person name="Gnerre S."/>
            <person name="Grabherr M."/>
            <person name="Kleber M."/>
            <person name="Mauceli E."/>
            <person name="MacCallum I."/>
        </authorList>
    </citation>
    <scope>NUCLEOTIDE SEQUENCE [LARGE SCALE GENOMIC DNA]</scope>
    <source>
        <strain evidence="13">Tucson 14024-0371.13</strain>
    </source>
</reference>
<evidence type="ECO:0000256" key="3">
    <source>
        <dbReference type="ARBA" id="ARBA00022475"/>
    </source>
</evidence>
<dbReference type="PANTHER" id="PTHR42643">
    <property type="entry name" value="IONOTROPIC RECEPTOR 20A-RELATED"/>
    <property type="match status" value="1"/>
</dbReference>
<dbReference type="KEGG" id="dan:6500969"/>
<comment type="subcellular location">
    <subcellularLocation>
        <location evidence="1">Cell membrane</location>
        <topology evidence="1">Multi-pass membrane protein</topology>
    </subcellularLocation>
</comment>